<sequence>MNKLNQTDLYNQIYESISSGKFSQQVWESINSLFQNENSNEQFFLGLNKIPNLIFGEFPTSQDSNKIVVFFTYFQLMLYELKISTIKEYLSNWFNLFQKLLSSGDLRHIQALDQLTQELFSQNDKEFIHFFLYQFLIEENLNLMKFLDLLIITNPKLFIQSITKFLQNESKTKMVLEKLCLISDKIQKNQKKTFDEDFISCLTNILKQSDDQNLINLTLIIYNIFFNDYISLKNFEITNFFSIFKKILLIENNENIIPNSSKKILYNLFHLLYTKFPKELIALIQNESKNNLNFKKLITPFFIKVQFNPLLIFPEQTIPNFQSENIKFINNCEIINMNETRKKTEKRNERSEIETKKEIEIENNINKKKQNSKQILKETFLKQNQFENHIGLLDQYFFNEYSNDDNNYIDDNINNDNNDDDDDDDNDDDEYYNLLKNYWSQLRMNFYYEKLQHLKEKEKNKKFHEQMNGFYLKSQRRNILKQKLLNKINNLNLLNKEFERLKLQEQILSNTKNTVNQSFQQLDSNLQSKILEQNNDLKKESNKLLMEHNDLEDLKKKLEKNRKKNFEIETKVLELRIIETELSDSKKKNMILNEQLQLWETYEKLFPDLINKIEKLKLDLQYKEEHIKDIKIIIDEQSVIMNKEHQNRENRELKLIELENSKKQLIENLKTIKQLIKETTKSNDILTQQEQSQSQDLERKNKKLKKKIIELKKTLDNLQKSPSKSSKRKRK</sequence>
<evidence type="ECO:0000313" key="4">
    <source>
        <dbReference type="Proteomes" id="UP001150062"/>
    </source>
</evidence>
<evidence type="ECO:0000256" key="2">
    <source>
        <dbReference type="SAM" id="MobiDB-lite"/>
    </source>
</evidence>
<feature type="coiled-coil region" evidence="1">
    <location>
        <begin position="648"/>
        <end position="721"/>
    </location>
</feature>
<evidence type="ECO:0000313" key="3">
    <source>
        <dbReference type="EMBL" id="KAJ6251800.1"/>
    </source>
</evidence>
<dbReference type="EMBL" id="JAOAOG010000054">
    <property type="protein sequence ID" value="KAJ6251800.1"/>
    <property type="molecule type" value="Genomic_DNA"/>
</dbReference>
<protein>
    <submittedName>
        <fullName evidence="3">Uncharacterized protein</fullName>
    </submittedName>
</protein>
<evidence type="ECO:0000256" key="1">
    <source>
        <dbReference type="SAM" id="Coils"/>
    </source>
</evidence>
<proteinExistence type="predicted"/>
<feature type="region of interest" description="Disordered" evidence="2">
    <location>
        <begin position="408"/>
        <end position="427"/>
    </location>
</feature>
<feature type="compositionally biased region" description="Acidic residues" evidence="2">
    <location>
        <begin position="417"/>
        <end position="427"/>
    </location>
</feature>
<feature type="coiled-coil region" evidence="1">
    <location>
        <begin position="477"/>
        <end position="571"/>
    </location>
</feature>
<accession>A0ABQ8Z501</accession>
<comment type="caution">
    <text evidence="3">The sequence shown here is derived from an EMBL/GenBank/DDBJ whole genome shotgun (WGS) entry which is preliminary data.</text>
</comment>
<dbReference type="Proteomes" id="UP001150062">
    <property type="component" value="Unassembled WGS sequence"/>
</dbReference>
<gene>
    <name evidence="3" type="ORF">M0813_01570</name>
</gene>
<keyword evidence="4" id="KW-1185">Reference proteome</keyword>
<name>A0ABQ8Z501_9EUKA</name>
<keyword evidence="1" id="KW-0175">Coiled coil</keyword>
<reference evidence="3" key="1">
    <citation type="submission" date="2022-08" db="EMBL/GenBank/DDBJ databases">
        <title>Novel sulfate-reducing endosymbionts in the free-living metamonad Anaeramoeba.</title>
        <authorList>
            <person name="Jerlstrom-Hultqvist J."/>
            <person name="Cepicka I."/>
            <person name="Gallot-Lavallee L."/>
            <person name="Salas-Leiva D."/>
            <person name="Curtis B.A."/>
            <person name="Zahonova K."/>
            <person name="Pipaliya S."/>
            <person name="Dacks J."/>
            <person name="Roger A.J."/>
        </authorList>
    </citation>
    <scope>NUCLEOTIDE SEQUENCE</scope>
    <source>
        <strain evidence="3">Schooner1</strain>
    </source>
</reference>
<organism evidence="3 4">
    <name type="scientific">Anaeramoeba flamelloides</name>
    <dbReference type="NCBI Taxonomy" id="1746091"/>
    <lineage>
        <taxon>Eukaryota</taxon>
        <taxon>Metamonada</taxon>
        <taxon>Anaeramoebidae</taxon>
        <taxon>Anaeramoeba</taxon>
    </lineage>
</organism>